<dbReference type="GO" id="GO:1990077">
    <property type="term" value="C:primosome complex"/>
    <property type="evidence" value="ECO:0007669"/>
    <property type="project" value="UniProtKB-KW"/>
</dbReference>
<evidence type="ECO:0000259" key="15">
    <source>
        <dbReference type="PROSITE" id="PS50880"/>
    </source>
</evidence>
<comment type="subunit">
    <text evidence="12">Monomer. Interacts with DnaB.</text>
</comment>
<protein>
    <recommendedName>
        <fullName evidence="12 13">DNA primase</fullName>
        <ecNumber evidence="12">2.7.7.101</ecNumber>
    </recommendedName>
</protein>
<evidence type="ECO:0000256" key="7">
    <source>
        <dbReference type="ARBA" id="ARBA00022771"/>
    </source>
</evidence>
<proteinExistence type="inferred from homology"/>
<dbReference type="Pfam" id="PF01807">
    <property type="entry name" value="Zn_ribbon_DnaG"/>
    <property type="match status" value="1"/>
</dbReference>
<dbReference type="InterPro" id="IPR034151">
    <property type="entry name" value="TOPRIM_DnaG_bac"/>
</dbReference>
<feature type="zinc finger region" description="CHC2-type" evidence="12 14">
    <location>
        <begin position="40"/>
        <end position="64"/>
    </location>
</feature>
<evidence type="ECO:0000256" key="10">
    <source>
        <dbReference type="ARBA" id="ARBA00023125"/>
    </source>
</evidence>
<dbReference type="FunFam" id="3.40.1360.10:FF:000002">
    <property type="entry name" value="DNA primase"/>
    <property type="match status" value="1"/>
</dbReference>
<dbReference type="Gene3D" id="1.10.860.10">
    <property type="entry name" value="DNAb Helicase, Chain A"/>
    <property type="match status" value="1"/>
</dbReference>
<dbReference type="GO" id="GO:0003677">
    <property type="term" value="F:DNA binding"/>
    <property type="evidence" value="ECO:0007669"/>
    <property type="project" value="UniProtKB-KW"/>
</dbReference>
<keyword evidence="5 12" id="KW-0235">DNA replication</keyword>
<keyword evidence="8 12" id="KW-0862">Zinc</keyword>
<evidence type="ECO:0000313" key="17">
    <source>
        <dbReference type="Proteomes" id="UP000196475"/>
    </source>
</evidence>
<name>A0A1Y3PJD6_9BACI</name>
<dbReference type="PANTHER" id="PTHR30313">
    <property type="entry name" value="DNA PRIMASE"/>
    <property type="match status" value="1"/>
</dbReference>
<dbReference type="HAMAP" id="MF_00974">
    <property type="entry name" value="DNA_primase_DnaG"/>
    <property type="match status" value="1"/>
</dbReference>
<dbReference type="Proteomes" id="UP000196475">
    <property type="component" value="Unassembled WGS sequence"/>
</dbReference>
<evidence type="ECO:0000256" key="9">
    <source>
        <dbReference type="ARBA" id="ARBA00022842"/>
    </source>
</evidence>
<dbReference type="Gene3D" id="3.40.1360.10">
    <property type="match status" value="1"/>
</dbReference>
<dbReference type="Gene3D" id="3.90.980.10">
    <property type="entry name" value="DNA primase, catalytic core, N-terminal domain"/>
    <property type="match status" value="1"/>
</dbReference>
<evidence type="ECO:0000256" key="11">
    <source>
        <dbReference type="ARBA" id="ARBA00023163"/>
    </source>
</evidence>
<sequence length="622" mass="71876">MARMIPESLIEEVRNRFDIVEVVGRYVQLRKSGRNYFGLCPFHSEKTPSFSVSPEKQIFHCFGCGKGGNLFAFIQEIEGMTFVEAVRFLAQEAGVDMPQDEQDSRGESGEKAKLIEAYAWAARMYQYLLYHPHYGAAVRNYLRQRGVNEETARTFQLGYAPANWDVLARFLQKKGFSPEILVKGGLLSEAKGQKRYYDKFRDRLIIPIFDLRGRVIAFGGRLMREAANQPKYLNSPESSLFSKSRVLFHLHRARQAIREQDEVIIMEGYMDVMAAVQHGIQNVVATLGTTLTPEHARILRRHAEKVILCYDADRAGQEASLRGIDVLREAGCIVRVAEIPQGKDPDQYIRENGREAFLYNVLGNALPVVQYRLKQLRRRFDLSDEESRLRYVQAALEVITELPFAIERDHYLRELAAEFHLSLDALKMEQRRIYHRRKREAAKRDIWDKVDGAGNTSTKTGTKHLIASAKRVPAYYAAERKLLAWMMRDEQVVQFAQQEIGSQFNEEEHAVLAAYLYAYYERTREMDVSRFIHTLTDVRLVELASELAMMEMEGDASPQELIDYVKEIKSYPKWIEFEEKREEIQKAERLGDTKRALELAQQLIQLKKELSGQRPAVRHTTM</sequence>
<reference evidence="17" key="1">
    <citation type="submission" date="2016-06" db="EMBL/GenBank/DDBJ databases">
        <authorList>
            <person name="Nascimento L."/>
            <person name="Pereira R.V."/>
            <person name="Martins L.F."/>
            <person name="Quaggio R.B."/>
            <person name="Silva A.M."/>
            <person name="Setubal J.C."/>
        </authorList>
    </citation>
    <scope>NUCLEOTIDE SEQUENCE [LARGE SCALE GENOMIC DNA]</scope>
</reference>
<evidence type="ECO:0000256" key="12">
    <source>
        <dbReference type="HAMAP-Rule" id="MF_00974"/>
    </source>
</evidence>
<dbReference type="EMBL" id="LZRT01000075">
    <property type="protein sequence ID" value="OUM87460.1"/>
    <property type="molecule type" value="Genomic_DNA"/>
</dbReference>
<dbReference type="GO" id="GO:0003899">
    <property type="term" value="F:DNA-directed RNA polymerase activity"/>
    <property type="evidence" value="ECO:0007669"/>
    <property type="project" value="UniProtKB-UniRule"/>
</dbReference>
<keyword evidence="1 12" id="KW-0240">DNA-directed RNA polymerase</keyword>
<dbReference type="GO" id="GO:0000428">
    <property type="term" value="C:DNA-directed RNA polymerase complex"/>
    <property type="evidence" value="ECO:0007669"/>
    <property type="project" value="UniProtKB-KW"/>
</dbReference>
<dbReference type="PANTHER" id="PTHR30313:SF2">
    <property type="entry name" value="DNA PRIMASE"/>
    <property type="match status" value="1"/>
</dbReference>
<evidence type="ECO:0000313" key="16">
    <source>
        <dbReference type="EMBL" id="OUM87460.1"/>
    </source>
</evidence>
<dbReference type="InterPro" id="IPR006295">
    <property type="entry name" value="DNA_primase_DnaG"/>
</dbReference>
<dbReference type="Gene3D" id="3.90.580.10">
    <property type="entry name" value="Zinc finger, CHC2-type domain"/>
    <property type="match status" value="1"/>
</dbReference>
<dbReference type="GO" id="GO:0008270">
    <property type="term" value="F:zinc ion binding"/>
    <property type="evidence" value="ECO:0007669"/>
    <property type="project" value="UniProtKB-UniRule"/>
</dbReference>
<keyword evidence="11 12" id="KW-0804">Transcription</keyword>
<dbReference type="GO" id="GO:0006269">
    <property type="term" value="P:DNA replication, synthesis of primer"/>
    <property type="evidence" value="ECO:0007669"/>
    <property type="project" value="UniProtKB-UniRule"/>
</dbReference>
<dbReference type="CDD" id="cd03364">
    <property type="entry name" value="TOPRIM_DnaG_primases"/>
    <property type="match status" value="1"/>
</dbReference>
<feature type="domain" description="Toprim" evidence="15">
    <location>
        <begin position="261"/>
        <end position="342"/>
    </location>
</feature>
<dbReference type="Pfam" id="PF13155">
    <property type="entry name" value="Toprim_2"/>
    <property type="match status" value="1"/>
</dbReference>
<dbReference type="InterPro" id="IPR002694">
    <property type="entry name" value="Znf_CHC2"/>
</dbReference>
<comment type="similarity">
    <text evidence="12 13">Belongs to the DnaG primase family.</text>
</comment>
<dbReference type="InterPro" id="IPR036977">
    <property type="entry name" value="DNA_primase_Znf_CHC2"/>
</dbReference>
<evidence type="ECO:0000256" key="13">
    <source>
        <dbReference type="PIRNR" id="PIRNR002811"/>
    </source>
</evidence>
<dbReference type="Pfam" id="PF10410">
    <property type="entry name" value="DnaB_bind"/>
    <property type="match status" value="1"/>
</dbReference>
<evidence type="ECO:0000256" key="4">
    <source>
        <dbReference type="ARBA" id="ARBA00022695"/>
    </source>
</evidence>
<evidence type="ECO:0000256" key="2">
    <source>
        <dbReference type="ARBA" id="ARBA00022515"/>
    </source>
</evidence>
<gene>
    <name evidence="12" type="primary">dnaG</name>
    <name evidence="16" type="ORF">BAA01_12720</name>
</gene>
<keyword evidence="2 12" id="KW-0639">Primosome</keyword>
<dbReference type="InterPro" id="IPR013264">
    <property type="entry name" value="DNAG_N"/>
</dbReference>
<comment type="caution">
    <text evidence="16">The sequence shown here is derived from an EMBL/GenBank/DDBJ whole genome shotgun (WGS) entry which is preliminary data.</text>
</comment>
<dbReference type="SUPFAM" id="SSF57783">
    <property type="entry name" value="Zinc beta-ribbon"/>
    <property type="match status" value="1"/>
</dbReference>
<evidence type="ECO:0000256" key="14">
    <source>
        <dbReference type="PIRSR" id="PIRSR002811-1"/>
    </source>
</evidence>
<dbReference type="FunFam" id="3.90.580.10:FF:000001">
    <property type="entry name" value="DNA primase"/>
    <property type="match status" value="1"/>
</dbReference>
<dbReference type="NCBIfam" id="TIGR01391">
    <property type="entry name" value="dnaG"/>
    <property type="match status" value="1"/>
</dbReference>
<dbReference type="Pfam" id="PF08275">
    <property type="entry name" value="DNAG_N"/>
    <property type="match status" value="1"/>
</dbReference>
<keyword evidence="10 12" id="KW-0238">DNA-binding</keyword>
<keyword evidence="6 12" id="KW-0479">Metal-binding</keyword>
<evidence type="ECO:0000256" key="8">
    <source>
        <dbReference type="ARBA" id="ARBA00022833"/>
    </source>
</evidence>
<organism evidence="16 17">
    <name type="scientific">Bacillus thermozeamaize</name>
    <dbReference type="NCBI Taxonomy" id="230954"/>
    <lineage>
        <taxon>Bacteria</taxon>
        <taxon>Bacillati</taxon>
        <taxon>Bacillota</taxon>
        <taxon>Bacilli</taxon>
        <taxon>Bacillales</taxon>
        <taxon>Bacillaceae</taxon>
        <taxon>Bacillus</taxon>
    </lineage>
</organism>
<dbReference type="PROSITE" id="PS50880">
    <property type="entry name" value="TOPRIM"/>
    <property type="match status" value="1"/>
</dbReference>
<evidence type="ECO:0000256" key="5">
    <source>
        <dbReference type="ARBA" id="ARBA00022705"/>
    </source>
</evidence>
<dbReference type="PIRSF" id="PIRSF002811">
    <property type="entry name" value="DnaG"/>
    <property type="match status" value="1"/>
</dbReference>
<comment type="domain">
    <text evidence="12">Contains an N-terminal zinc-binding domain, a central core domain that contains the primase activity, and a C-terminal DnaB-binding domain.</text>
</comment>
<accession>A0A1Y3PJD6</accession>
<dbReference type="SUPFAM" id="SSF56731">
    <property type="entry name" value="DNA primase core"/>
    <property type="match status" value="1"/>
</dbReference>
<dbReference type="SMART" id="SM00400">
    <property type="entry name" value="ZnF_CHCC"/>
    <property type="match status" value="1"/>
</dbReference>
<evidence type="ECO:0000256" key="6">
    <source>
        <dbReference type="ARBA" id="ARBA00022723"/>
    </source>
</evidence>
<comment type="cofactor">
    <cofactor evidence="12 13 14">
        <name>Zn(2+)</name>
        <dbReference type="ChEBI" id="CHEBI:29105"/>
    </cofactor>
    <text evidence="12 13 14">Binds 1 zinc ion per monomer.</text>
</comment>
<dbReference type="InterPro" id="IPR030846">
    <property type="entry name" value="DnaG_bac"/>
</dbReference>
<dbReference type="EC" id="2.7.7.101" evidence="12"/>
<dbReference type="InterPro" id="IPR019475">
    <property type="entry name" value="DNA_primase_DnaB-bd"/>
</dbReference>
<evidence type="ECO:0000256" key="3">
    <source>
        <dbReference type="ARBA" id="ARBA00022679"/>
    </source>
</evidence>
<dbReference type="AlphaFoldDB" id="A0A1Y3PJD6"/>
<dbReference type="InterPro" id="IPR006171">
    <property type="entry name" value="TOPRIM_dom"/>
</dbReference>
<dbReference type="InterPro" id="IPR037068">
    <property type="entry name" value="DNA_primase_core_N_sf"/>
</dbReference>
<dbReference type="InterPro" id="IPR016136">
    <property type="entry name" value="DNA_helicase_N/primase_C"/>
</dbReference>
<keyword evidence="3 12" id="KW-0808">Transferase</keyword>
<dbReference type="Gene3D" id="6.10.140.360">
    <property type="match status" value="1"/>
</dbReference>
<dbReference type="SMART" id="SM00493">
    <property type="entry name" value="TOPRIM"/>
    <property type="match status" value="1"/>
</dbReference>
<dbReference type="InterPro" id="IPR050219">
    <property type="entry name" value="DnaG_primase"/>
</dbReference>
<comment type="catalytic activity">
    <reaction evidence="12">
        <text>ssDNA + n NTP = ssDNA/pppN(pN)n-1 hybrid + (n-1) diphosphate.</text>
        <dbReference type="EC" id="2.7.7.101"/>
    </reaction>
</comment>
<evidence type="ECO:0000256" key="1">
    <source>
        <dbReference type="ARBA" id="ARBA00022478"/>
    </source>
</evidence>
<keyword evidence="7 12" id="KW-0863">Zinc-finger</keyword>
<keyword evidence="4 12" id="KW-0548">Nucleotidyltransferase</keyword>
<comment type="function">
    <text evidence="12 13">RNA polymerase that catalyzes the synthesis of short RNA molecules used as primers for DNA polymerase during DNA replication.</text>
</comment>
<dbReference type="GO" id="GO:0005737">
    <property type="term" value="C:cytoplasm"/>
    <property type="evidence" value="ECO:0007669"/>
    <property type="project" value="TreeGrafter"/>
</dbReference>
<keyword evidence="9" id="KW-0460">Magnesium</keyword>